<dbReference type="InterPro" id="IPR023476">
    <property type="entry name" value="Pep_tRNA_hydro_II_dom_sf"/>
</dbReference>
<reference evidence="1" key="1">
    <citation type="submission" date="2024-05" db="EMBL/GenBank/DDBJ databases">
        <title>Whole genome shotgun sequence of Streptomyces hygroscopicus NBRC 113678.</title>
        <authorList>
            <person name="Komaki H."/>
            <person name="Tamura T."/>
        </authorList>
    </citation>
    <scope>NUCLEOTIDE SEQUENCE</scope>
    <source>
        <strain evidence="1">N11-34</strain>
    </source>
</reference>
<dbReference type="InterPro" id="IPR018988">
    <property type="entry name" value="DUF2000"/>
</dbReference>
<dbReference type="Proteomes" id="UP001054854">
    <property type="component" value="Unassembled WGS sequence"/>
</dbReference>
<dbReference type="EMBL" id="BNEK01000003">
    <property type="protein sequence ID" value="GHJ28771.1"/>
    <property type="molecule type" value="Genomic_DNA"/>
</dbReference>
<name>A0ABQ3U069_STRHY</name>
<dbReference type="SUPFAM" id="SSF102462">
    <property type="entry name" value="Peptidyl-tRNA hydrolase II"/>
    <property type="match status" value="1"/>
</dbReference>
<organism evidence="1 2">
    <name type="scientific">Streptomyces hygroscopicus</name>
    <dbReference type="NCBI Taxonomy" id="1912"/>
    <lineage>
        <taxon>Bacteria</taxon>
        <taxon>Bacillati</taxon>
        <taxon>Actinomycetota</taxon>
        <taxon>Actinomycetes</taxon>
        <taxon>Kitasatosporales</taxon>
        <taxon>Streptomycetaceae</taxon>
        <taxon>Streptomyces</taxon>
        <taxon>Streptomyces violaceusniger group</taxon>
    </lineage>
</organism>
<sequence length="143" mass="15373">MRFATKIAVIVRTDLADWQKLNVTAFLASGLAHATDEIVGNTSEIVGKPYEDASGNTYLPMFREPVLVHGADAPALARARARALARSLPTALFTEDLFRTGNEDDNRAAVRAVEADALNLVGLGIYGPRSQVDKVTKGLKLHG</sequence>
<proteinExistence type="predicted"/>
<comment type="caution">
    <text evidence="1">The sequence shown here is derived from an EMBL/GenBank/DDBJ whole genome shotgun (WGS) entry which is preliminary data.</text>
</comment>
<dbReference type="Pfam" id="PF09391">
    <property type="entry name" value="DUF2000"/>
    <property type="match status" value="1"/>
</dbReference>
<evidence type="ECO:0000313" key="1">
    <source>
        <dbReference type="EMBL" id="GHJ28771.1"/>
    </source>
</evidence>
<protein>
    <recommendedName>
        <fullName evidence="3">DUF2000 domain-containing protein</fullName>
    </recommendedName>
</protein>
<evidence type="ECO:0000313" key="2">
    <source>
        <dbReference type="Proteomes" id="UP001054854"/>
    </source>
</evidence>
<accession>A0ABQ3U069</accession>
<keyword evidence="2" id="KW-1185">Reference proteome</keyword>
<gene>
    <name evidence="1" type="ORF">TPA0910_32040</name>
</gene>
<evidence type="ECO:0008006" key="3">
    <source>
        <dbReference type="Google" id="ProtNLM"/>
    </source>
</evidence>
<dbReference type="RefSeq" id="WP_236257256.1">
    <property type="nucleotide sequence ID" value="NZ_BNEK01000003.1"/>
</dbReference>
<dbReference type="Gene3D" id="3.40.1490.10">
    <property type="entry name" value="Bit1"/>
    <property type="match status" value="1"/>
</dbReference>